<dbReference type="AlphaFoldDB" id="A0A364K2J2"/>
<evidence type="ECO:0000313" key="1">
    <source>
        <dbReference type="EMBL" id="RAL22642.1"/>
    </source>
</evidence>
<accession>A0A364K2J2</accession>
<dbReference type="RefSeq" id="WP_113659645.1">
    <property type="nucleotide sequence ID" value="NZ_KZ845670.1"/>
</dbReference>
<name>A0A364K2J2_9BACL</name>
<evidence type="ECO:0008006" key="3">
    <source>
        <dbReference type="Google" id="ProtNLM"/>
    </source>
</evidence>
<protein>
    <recommendedName>
        <fullName evidence="3">Lipoprotein</fullName>
    </recommendedName>
</protein>
<evidence type="ECO:0000313" key="2">
    <source>
        <dbReference type="Proteomes" id="UP000251213"/>
    </source>
</evidence>
<comment type="caution">
    <text evidence="1">The sequence shown here is derived from an EMBL/GenBank/DDBJ whole genome shotgun (WGS) entry which is preliminary data.</text>
</comment>
<dbReference type="OrthoDB" id="2449131at2"/>
<dbReference type="Proteomes" id="UP000251213">
    <property type="component" value="Unassembled WGS sequence"/>
</dbReference>
<organism evidence="1 2">
    <name type="scientific">Thermoflavimicrobium daqui</name>
    <dbReference type="NCBI Taxonomy" id="2137476"/>
    <lineage>
        <taxon>Bacteria</taxon>
        <taxon>Bacillati</taxon>
        <taxon>Bacillota</taxon>
        <taxon>Bacilli</taxon>
        <taxon>Bacillales</taxon>
        <taxon>Thermoactinomycetaceae</taxon>
        <taxon>Thermoflavimicrobium</taxon>
    </lineage>
</organism>
<dbReference type="EMBL" id="QJKK01000008">
    <property type="protein sequence ID" value="RAL22642.1"/>
    <property type="molecule type" value="Genomic_DNA"/>
</dbReference>
<proteinExistence type="predicted"/>
<reference evidence="1 2" key="2">
    <citation type="submission" date="2018-06" db="EMBL/GenBank/DDBJ databases">
        <authorList>
            <person name="Zhirakovskaya E."/>
        </authorList>
    </citation>
    <scope>NUCLEOTIDE SEQUENCE [LARGE SCALE GENOMIC DNA]</scope>
    <source>
        <strain evidence="1 2">FBKL4.011</strain>
    </source>
</reference>
<dbReference type="PROSITE" id="PS51257">
    <property type="entry name" value="PROKAR_LIPOPROTEIN"/>
    <property type="match status" value="1"/>
</dbReference>
<keyword evidence="2" id="KW-1185">Reference proteome</keyword>
<gene>
    <name evidence="1" type="ORF">DL897_13310</name>
</gene>
<sequence length="236" mass="27962">MKRWLIGFSIFCTIFLSGCLFPQEERQQLDQLPNHIAQVQSAVDVYKQQKKVLPYRYKDEEIMLTTKYLVDFDILKGYLAEVPKTSFEKGGNYFYILTDVEKKPIVRVMDLRINEEIRMVQPLIHEYQKQKKQLPIKNKIDANYATIDFDKLRIRSVVIQSPYSSQIKLEPVIDQKGRVFIDYRPEAMRLIQKAKEKPDANQDLRIWLAKQSYFVPAYSPPMKFKNNEPIFEVMPE</sequence>
<reference evidence="1 2" key="1">
    <citation type="submission" date="2018-06" db="EMBL/GenBank/DDBJ databases">
        <title>Thermoflavimicrobium daqus sp. nov., a thermophilic microbe isolated from Moutai-flavour Daqu.</title>
        <authorList>
            <person name="Wang X."/>
            <person name="Zhou H."/>
        </authorList>
    </citation>
    <scope>NUCLEOTIDE SEQUENCE [LARGE SCALE GENOMIC DNA]</scope>
    <source>
        <strain evidence="1 2">FBKL4.011</strain>
    </source>
</reference>